<dbReference type="Proteomes" id="UP000243975">
    <property type="component" value="Unassembled WGS sequence"/>
</dbReference>
<feature type="repeat" description="PPR" evidence="3">
    <location>
        <begin position="17"/>
        <end position="51"/>
    </location>
</feature>
<dbReference type="AlphaFoldDB" id="A0A118JUN5"/>
<comment type="caution">
    <text evidence="4">The sequence shown here is derived from an EMBL/GenBank/DDBJ whole genome shotgun (WGS) entry which is preliminary data.</text>
</comment>
<dbReference type="Gramene" id="KVH91856">
    <property type="protein sequence ID" value="KVH91856"/>
    <property type="gene ID" value="Ccrd_006107"/>
</dbReference>
<evidence type="ECO:0000313" key="4">
    <source>
        <dbReference type="EMBL" id="KVH91856.1"/>
    </source>
</evidence>
<feature type="repeat" description="PPR" evidence="3">
    <location>
        <begin position="87"/>
        <end position="121"/>
    </location>
</feature>
<dbReference type="Pfam" id="PF13041">
    <property type="entry name" value="PPR_2"/>
    <property type="match status" value="1"/>
</dbReference>
<dbReference type="PANTHER" id="PTHR47447">
    <property type="entry name" value="OS03G0856100 PROTEIN"/>
    <property type="match status" value="1"/>
</dbReference>
<evidence type="ECO:0000313" key="5">
    <source>
        <dbReference type="Proteomes" id="UP000243975"/>
    </source>
</evidence>
<reference evidence="4 5" key="1">
    <citation type="journal article" date="2016" name="Sci. Rep.">
        <title>The genome sequence of the outbreeding globe artichoke constructed de novo incorporating a phase-aware low-pass sequencing strategy of F1 progeny.</title>
        <authorList>
            <person name="Scaglione D."/>
            <person name="Reyes-Chin-Wo S."/>
            <person name="Acquadro A."/>
            <person name="Froenicke L."/>
            <person name="Portis E."/>
            <person name="Beitel C."/>
            <person name="Tirone M."/>
            <person name="Mauro R."/>
            <person name="Lo Monaco A."/>
            <person name="Mauromicale G."/>
            <person name="Faccioli P."/>
            <person name="Cattivelli L."/>
            <person name="Rieseberg L."/>
            <person name="Michelmore R."/>
            <person name="Lanteri S."/>
        </authorList>
    </citation>
    <scope>NUCLEOTIDE SEQUENCE [LARGE SCALE GENOMIC DNA]</scope>
    <source>
        <strain evidence="4">2C</strain>
    </source>
</reference>
<dbReference type="PROSITE" id="PS51375">
    <property type="entry name" value="PPR"/>
    <property type="match status" value="3"/>
</dbReference>
<name>A0A118JUN5_CYNCS</name>
<dbReference type="PANTHER" id="PTHR47447:SF17">
    <property type="entry name" value="OS12G0638900 PROTEIN"/>
    <property type="match status" value="1"/>
</dbReference>
<accession>A0A118JUN5</accession>
<evidence type="ECO:0000256" key="2">
    <source>
        <dbReference type="ARBA" id="ARBA00022737"/>
    </source>
</evidence>
<evidence type="ECO:0000256" key="3">
    <source>
        <dbReference type="PROSITE-ProRule" id="PRU00708"/>
    </source>
</evidence>
<evidence type="ECO:0000256" key="1">
    <source>
        <dbReference type="ARBA" id="ARBA00007626"/>
    </source>
</evidence>
<keyword evidence="2" id="KW-0677">Repeat</keyword>
<dbReference type="OMA" id="NGHENVH"/>
<feature type="repeat" description="PPR" evidence="3">
    <location>
        <begin position="122"/>
        <end position="156"/>
    </location>
</feature>
<dbReference type="InterPro" id="IPR011990">
    <property type="entry name" value="TPR-like_helical_dom_sf"/>
</dbReference>
<comment type="similarity">
    <text evidence="1">Belongs to the PPR family. P subfamily.</text>
</comment>
<dbReference type="NCBIfam" id="TIGR00756">
    <property type="entry name" value="PPR"/>
    <property type="match status" value="2"/>
</dbReference>
<keyword evidence="5" id="KW-1185">Reference proteome</keyword>
<dbReference type="Gene3D" id="1.25.40.10">
    <property type="entry name" value="Tetratricopeptide repeat domain"/>
    <property type="match status" value="1"/>
</dbReference>
<proteinExistence type="inferred from homology"/>
<organism evidence="4 5">
    <name type="scientific">Cynara cardunculus var. scolymus</name>
    <name type="common">Globe artichoke</name>
    <name type="synonym">Cynara scolymus</name>
    <dbReference type="NCBI Taxonomy" id="59895"/>
    <lineage>
        <taxon>Eukaryota</taxon>
        <taxon>Viridiplantae</taxon>
        <taxon>Streptophyta</taxon>
        <taxon>Embryophyta</taxon>
        <taxon>Tracheophyta</taxon>
        <taxon>Spermatophyta</taxon>
        <taxon>Magnoliopsida</taxon>
        <taxon>eudicotyledons</taxon>
        <taxon>Gunneridae</taxon>
        <taxon>Pentapetalae</taxon>
        <taxon>asterids</taxon>
        <taxon>campanulids</taxon>
        <taxon>Asterales</taxon>
        <taxon>Asteraceae</taxon>
        <taxon>Carduoideae</taxon>
        <taxon>Cardueae</taxon>
        <taxon>Carduinae</taxon>
        <taxon>Cynara</taxon>
    </lineage>
</organism>
<dbReference type="Pfam" id="PF01535">
    <property type="entry name" value="PPR"/>
    <property type="match status" value="1"/>
</dbReference>
<sequence>MPARLLNQFSPDPLQAYNETYIHMIVGFSKVGRLEESLELCAKMMQNGFIPSCLAFNEVVERVNGHENVHRADEILTRLLDKGFVPDVNTYSYLIAGYGRENDVEKVLKLYYEMEYRKLSPGALVFSWLIVGLFRAGRLAESEKYLRVMKARSFVPLEYTVDMLILSHEKGNTPRLDRKTD</sequence>
<gene>
    <name evidence="4" type="ORF">Ccrd_006107</name>
</gene>
<protein>
    <submittedName>
        <fullName evidence="4">Pentatricopeptide repeat-containing protein</fullName>
    </submittedName>
</protein>
<dbReference type="InterPro" id="IPR002885">
    <property type="entry name" value="PPR_rpt"/>
</dbReference>
<dbReference type="EMBL" id="LEKV01004901">
    <property type="protein sequence ID" value="KVH91856.1"/>
    <property type="molecule type" value="Genomic_DNA"/>
</dbReference>